<dbReference type="PANTHER" id="PTHR42085:SF1">
    <property type="entry name" value="F-BOX DOMAIN-CONTAINING PROTEIN"/>
    <property type="match status" value="1"/>
</dbReference>
<feature type="domain" description="F-box" evidence="2">
    <location>
        <begin position="356"/>
        <end position="447"/>
    </location>
</feature>
<dbReference type="EMBL" id="WVTA01000002">
    <property type="protein sequence ID" value="KAK3215776.1"/>
    <property type="molecule type" value="Genomic_DNA"/>
</dbReference>
<dbReference type="InterPro" id="IPR001810">
    <property type="entry name" value="F-box_dom"/>
</dbReference>
<feature type="compositionally biased region" description="Basic and acidic residues" evidence="1">
    <location>
        <begin position="301"/>
        <end position="311"/>
    </location>
</feature>
<protein>
    <recommendedName>
        <fullName evidence="2">F-box domain-containing protein</fullName>
    </recommendedName>
</protein>
<dbReference type="PANTHER" id="PTHR42085">
    <property type="entry name" value="F-BOX DOMAIN-CONTAINING PROTEIN"/>
    <property type="match status" value="1"/>
</dbReference>
<keyword evidence="4" id="KW-1185">Reference proteome</keyword>
<dbReference type="Pfam" id="PF13013">
    <property type="entry name" value="F-box-like_2"/>
    <property type="match status" value="1"/>
</dbReference>
<comment type="caution">
    <text evidence="3">The sequence shown here is derived from an EMBL/GenBank/DDBJ whole genome shotgun (WGS) entry which is preliminary data.</text>
</comment>
<dbReference type="InterPro" id="IPR038883">
    <property type="entry name" value="AN11006-like"/>
</dbReference>
<feature type="compositionally biased region" description="Basic and acidic residues" evidence="1">
    <location>
        <begin position="332"/>
        <end position="341"/>
    </location>
</feature>
<reference evidence="3 4" key="1">
    <citation type="submission" date="2021-02" db="EMBL/GenBank/DDBJ databases">
        <title>Genome assembly of Pseudopithomyces chartarum.</title>
        <authorList>
            <person name="Jauregui R."/>
            <person name="Singh J."/>
            <person name="Voisey C."/>
        </authorList>
    </citation>
    <scope>NUCLEOTIDE SEQUENCE [LARGE SCALE GENOMIC DNA]</scope>
    <source>
        <strain evidence="3 4">AGR01</strain>
    </source>
</reference>
<evidence type="ECO:0000259" key="2">
    <source>
        <dbReference type="Pfam" id="PF13013"/>
    </source>
</evidence>
<dbReference type="AlphaFoldDB" id="A0AAN6M7J5"/>
<evidence type="ECO:0000256" key="1">
    <source>
        <dbReference type="SAM" id="MobiDB-lite"/>
    </source>
</evidence>
<dbReference type="Proteomes" id="UP001280581">
    <property type="component" value="Unassembled WGS sequence"/>
</dbReference>
<name>A0AAN6M7J5_9PLEO</name>
<evidence type="ECO:0000313" key="4">
    <source>
        <dbReference type="Proteomes" id="UP001280581"/>
    </source>
</evidence>
<gene>
    <name evidence="3" type="ORF">GRF29_8g1007125</name>
</gene>
<accession>A0AAN6M7J5</accession>
<evidence type="ECO:0000313" key="3">
    <source>
        <dbReference type="EMBL" id="KAK3215776.1"/>
    </source>
</evidence>
<feature type="region of interest" description="Disordered" evidence="1">
    <location>
        <begin position="301"/>
        <end position="354"/>
    </location>
</feature>
<sequence>MSQFLDMAWVQSELIPFLNLVYNVATGHDAKKHEDWESDIARAEKRINTIRNYDNSMISIDRIRLALTQSPHMTAEDRIQAEQVIKDQELVITMLVRYAISNGPYKLVSLGVGKNEVAIHEREVLRQNQQKLPDMVTAKVGRIGRGTGYPGIGNCYSSNRNQILSDWNLSPRATSCPWSPTYHPTSSASEFSSVQYPVGAIDRADPYKGMYPQQNSAAGGSTPYAFAAGILGSANTKSSFAMTGNKEGLLTKGFTNAAKARVPSSAIGRELKVDAPIFVPGNTVHKMIHAPVFIPGVKEHITRAGKKRDAEDPQGSSHDAVQETKKRKKYTRRAEAVKKAVDSAAGGTAKDKKAPKGLLDMPAEIRNHIYGYAVEYEFEGSWSDPAPLISPAREYSDQKQWPLDPRKPSARRFFGLTQVCKQLRTEYRPIWLLNSSVRLMQQDIRLYVHTFYGCAPKWESLPKLLQISTKDPLNGESVVDLSLLLRIHAHSSNTKIEFVPHILTEDEGPWIETPSMDCEAEAEMLDLDDGSLPECDHEAQNFEDFVGFTLETQFPYLDALNDFLGNDNPRWLSEIRSRKVARVKLDLDGYTVPDVLIHLNPNAKVVRKTRIMTNLQDYVDKYCKDRGLFSRDYELRFQLVACANMQL</sequence>
<proteinExistence type="predicted"/>
<organism evidence="3 4">
    <name type="scientific">Pseudopithomyces chartarum</name>
    <dbReference type="NCBI Taxonomy" id="1892770"/>
    <lineage>
        <taxon>Eukaryota</taxon>
        <taxon>Fungi</taxon>
        <taxon>Dikarya</taxon>
        <taxon>Ascomycota</taxon>
        <taxon>Pezizomycotina</taxon>
        <taxon>Dothideomycetes</taxon>
        <taxon>Pleosporomycetidae</taxon>
        <taxon>Pleosporales</taxon>
        <taxon>Massarineae</taxon>
        <taxon>Didymosphaeriaceae</taxon>
        <taxon>Pseudopithomyces</taxon>
    </lineage>
</organism>